<keyword evidence="2" id="KW-1185">Reference proteome</keyword>
<comment type="caution">
    <text evidence="1">The sequence shown here is derived from an EMBL/GenBank/DDBJ whole genome shotgun (WGS) entry which is preliminary data.</text>
</comment>
<name>A0AAV4PAD8_9ARAC</name>
<proteinExistence type="predicted"/>
<protein>
    <submittedName>
        <fullName evidence="1">Uncharacterized protein</fullName>
    </submittedName>
</protein>
<evidence type="ECO:0000313" key="1">
    <source>
        <dbReference type="EMBL" id="GIX92112.1"/>
    </source>
</evidence>
<dbReference type="Proteomes" id="UP001054837">
    <property type="component" value="Unassembled WGS sequence"/>
</dbReference>
<dbReference type="AlphaFoldDB" id="A0AAV4PAD8"/>
<sequence length="90" mass="10186">MVEAMNSIQKFVINAYKTENMRPDGRETSDLALNIKGLGFLVSDRDHSDTSYSSHERPLKFGMVAKGKFAYFTKTSPGLRIYHPWEDIGA</sequence>
<gene>
    <name evidence="1" type="ORF">CDAR_222231</name>
</gene>
<dbReference type="EMBL" id="BPLQ01002371">
    <property type="protein sequence ID" value="GIX92112.1"/>
    <property type="molecule type" value="Genomic_DNA"/>
</dbReference>
<organism evidence="1 2">
    <name type="scientific">Caerostris darwini</name>
    <dbReference type="NCBI Taxonomy" id="1538125"/>
    <lineage>
        <taxon>Eukaryota</taxon>
        <taxon>Metazoa</taxon>
        <taxon>Ecdysozoa</taxon>
        <taxon>Arthropoda</taxon>
        <taxon>Chelicerata</taxon>
        <taxon>Arachnida</taxon>
        <taxon>Araneae</taxon>
        <taxon>Araneomorphae</taxon>
        <taxon>Entelegynae</taxon>
        <taxon>Araneoidea</taxon>
        <taxon>Araneidae</taxon>
        <taxon>Caerostris</taxon>
    </lineage>
</organism>
<accession>A0AAV4PAD8</accession>
<reference evidence="1 2" key="1">
    <citation type="submission" date="2021-06" db="EMBL/GenBank/DDBJ databases">
        <title>Caerostris darwini draft genome.</title>
        <authorList>
            <person name="Kono N."/>
            <person name="Arakawa K."/>
        </authorList>
    </citation>
    <scope>NUCLEOTIDE SEQUENCE [LARGE SCALE GENOMIC DNA]</scope>
</reference>
<evidence type="ECO:0000313" key="2">
    <source>
        <dbReference type="Proteomes" id="UP001054837"/>
    </source>
</evidence>